<gene>
    <name evidence="1" type="ORF">BaRGS_00021353</name>
</gene>
<proteinExistence type="predicted"/>
<keyword evidence="2" id="KW-1185">Reference proteome</keyword>
<dbReference type="Proteomes" id="UP001519460">
    <property type="component" value="Unassembled WGS sequence"/>
</dbReference>
<accession>A0ABD0KJH9</accession>
<sequence length="102" mass="11206">MGNDGALIYVYLESWDVVQYTLALIQSTLFCRTAQLSGDCMLCGKILFLLLSAGQKPGSEPNPHSHYLQEVTALGGLKSWIDDGQQAPEGVRKKGLMYGERL</sequence>
<evidence type="ECO:0000313" key="2">
    <source>
        <dbReference type="Proteomes" id="UP001519460"/>
    </source>
</evidence>
<dbReference type="EMBL" id="JACVVK020000165">
    <property type="protein sequence ID" value="KAK7487391.1"/>
    <property type="molecule type" value="Genomic_DNA"/>
</dbReference>
<protein>
    <submittedName>
        <fullName evidence="1">Uncharacterized protein</fullName>
    </submittedName>
</protein>
<comment type="caution">
    <text evidence="1">The sequence shown here is derived from an EMBL/GenBank/DDBJ whole genome shotgun (WGS) entry which is preliminary data.</text>
</comment>
<organism evidence="1 2">
    <name type="scientific">Batillaria attramentaria</name>
    <dbReference type="NCBI Taxonomy" id="370345"/>
    <lineage>
        <taxon>Eukaryota</taxon>
        <taxon>Metazoa</taxon>
        <taxon>Spiralia</taxon>
        <taxon>Lophotrochozoa</taxon>
        <taxon>Mollusca</taxon>
        <taxon>Gastropoda</taxon>
        <taxon>Caenogastropoda</taxon>
        <taxon>Sorbeoconcha</taxon>
        <taxon>Cerithioidea</taxon>
        <taxon>Batillariidae</taxon>
        <taxon>Batillaria</taxon>
    </lineage>
</organism>
<evidence type="ECO:0000313" key="1">
    <source>
        <dbReference type="EMBL" id="KAK7487391.1"/>
    </source>
</evidence>
<reference evidence="1 2" key="1">
    <citation type="journal article" date="2023" name="Sci. Data">
        <title>Genome assembly of the Korean intertidal mud-creeper Batillaria attramentaria.</title>
        <authorList>
            <person name="Patra A.K."/>
            <person name="Ho P.T."/>
            <person name="Jun S."/>
            <person name="Lee S.J."/>
            <person name="Kim Y."/>
            <person name="Won Y.J."/>
        </authorList>
    </citation>
    <scope>NUCLEOTIDE SEQUENCE [LARGE SCALE GENOMIC DNA]</scope>
    <source>
        <strain evidence="1">Wonlab-2016</strain>
    </source>
</reference>
<name>A0ABD0KJH9_9CAEN</name>
<dbReference type="AlphaFoldDB" id="A0ABD0KJH9"/>